<accession>A0ABV6HKU0</accession>
<dbReference type="InterPro" id="IPR017850">
    <property type="entry name" value="Alkaline_phosphatase_core_sf"/>
</dbReference>
<protein>
    <submittedName>
        <fullName evidence="2">Ectonucleotide pyrophosphatase/phosphodiesterase</fullName>
    </submittedName>
</protein>
<comment type="caution">
    <text evidence="2">The sequence shown here is derived from an EMBL/GenBank/DDBJ whole genome shotgun (WGS) entry which is preliminary data.</text>
</comment>
<evidence type="ECO:0000313" key="2">
    <source>
        <dbReference type="EMBL" id="MFC0319252.1"/>
    </source>
</evidence>
<dbReference type="RefSeq" id="WP_130857735.1">
    <property type="nucleotide sequence ID" value="NZ_JBHLWO010000002.1"/>
</dbReference>
<organism evidence="2 3">
    <name type="scientific">Olivibacter oleidegradans</name>
    <dbReference type="NCBI Taxonomy" id="760123"/>
    <lineage>
        <taxon>Bacteria</taxon>
        <taxon>Pseudomonadati</taxon>
        <taxon>Bacteroidota</taxon>
        <taxon>Sphingobacteriia</taxon>
        <taxon>Sphingobacteriales</taxon>
        <taxon>Sphingobacteriaceae</taxon>
        <taxon>Olivibacter</taxon>
    </lineage>
</organism>
<evidence type="ECO:0000313" key="3">
    <source>
        <dbReference type="Proteomes" id="UP001589774"/>
    </source>
</evidence>
<dbReference type="Gene3D" id="3.30.1360.180">
    <property type="match status" value="1"/>
</dbReference>
<keyword evidence="1" id="KW-0732">Signal</keyword>
<name>A0ABV6HKU0_9SPHI</name>
<dbReference type="EMBL" id="JBHLWO010000002">
    <property type="protein sequence ID" value="MFC0319252.1"/>
    <property type="molecule type" value="Genomic_DNA"/>
</dbReference>
<gene>
    <name evidence="2" type="ORF">ACFFI0_13090</name>
</gene>
<dbReference type="Pfam" id="PF01663">
    <property type="entry name" value="Phosphodiest"/>
    <property type="match status" value="1"/>
</dbReference>
<keyword evidence="3" id="KW-1185">Reference proteome</keyword>
<dbReference type="InterPro" id="IPR002591">
    <property type="entry name" value="Phosphodiest/P_Trfase"/>
</dbReference>
<dbReference type="Gene3D" id="3.40.720.10">
    <property type="entry name" value="Alkaline Phosphatase, subunit A"/>
    <property type="match status" value="1"/>
</dbReference>
<feature type="chain" id="PRO_5047145019" evidence="1">
    <location>
        <begin position="25"/>
        <end position="420"/>
    </location>
</feature>
<proteinExistence type="predicted"/>
<evidence type="ECO:0000256" key="1">
    <source>
        <dbReference type="SAM" id="SignalP"/>
    </source>
</evidence>
<dbReference type="Proteomes" id="UP001589774">
    <property type="component" value="Unassembled WGS sequence"/>
</dbReference>
<sequence length="420" mass="47009">MVTRVFSYLLGVALAVFLVSPTHAQDTTQKSVPNRQNVAKQQDKPYVILISADGFRYDYAEKFQATHLQQLSSSGVSAKALIPSFPSITFPNHYTIVTGMYPSHHGLVGNNIYDPKMQARYSMSNAKAVKNPAWYGGIPIWTLAEQQGLLSASFYWPGSEAAIGGMLPSYYYAYNEKIPIAKRIQTVVNWLSLPSEKRPHLINFYFPEVDHAGHLYGPDATETKKAVHFIDSAVNALNIAVQQTGLPVSFIFVSDHGMKAINRDEPLPLPFKVDTTQVIIASNGTLVNIHVKDKKNLQSIYQSIQKSDKFDAYLSDQVPSNYHYGKKEDKYHRIGDIVLVAKAPYYFSNKKPHPGAHGFDPYETPEMRATFIAWGPAFKEGLTIGAFENIHIYPLLAKILGLKYKHRIDGNDKVAKEVLK</sequence>
<feature type="signal peptide" evidence="1">
    <location>
        <begin position="1"/>
        <end position="24"/>
    </location>
</feature>
<dbReference type="SUPFAM" id="SSF53649">
    <property type="entry name" value="Alkaline phosphatase-like"/>
    <property type="match status" value="1"/>
</dbReference>
<dbReference type="PANTHER" id="PTHR10151:SF120">
    <property type="entry name" value="BIS(5'-ADENOSYL)-TRIPHOSPHATASE"/>
    <property type="match status" value="1"/>
</dbReference>
<reference evidence="2 3" key="1">
    <citation type="submission" date="2024-09" db="EMBL/GenBank/DDBJ databases">
        <authorList>
            <person name="Sun Q."/>
            <person name="Mori K."/>
        </authorList>
    </citation>
    <scope>NUCLEOTIDE SEQUENCE [LARGE SCALE GENOMIC DNA]</scope>
    <source>
        <strain evidence="2 3">CCM 7765</strain>
    </source>
</reference>
<dbReference type="PANTHER" id="PTHR10151">
    <property type="entry name" value="ECTONUCLEOTIDE PYROPHOSPHATASE/PHOSPHODIESTERASE"/>
    <property type="match status" value="1"/>
</dbReference>
<dbReference type="CDD" id="cd16018">
    <property type="entry name" value="Enpp"/>
    <property type="match status" value="1"/>
</dbReference>